<reference evidence="1" key="1">
    <citation type="submission" date="2019-02" db="EMBL/GenBank/DDBJ databases">
        <title>Genome sequencing of Clostridium botulinum clinical isolates.</title>
        <authorList>
            <person name="Brunt J."/>
            <person name="Van Vliet A.H.M."/>
            <person name="Stringer S.C."/>
            <person name="Grant K.A."/>
            <person name="Carter A.C."/>
            <person name="Peck M.W."/>
        </authorList>
    </citation>
    <scope>NUCLEOTIDE SEQUENCE</scope>
    <source>
        <strain evidence="1">H114400598</strain>
    </source>
</reference>
<accession>A0A6G4CQ23</accession>
<proteinExistence type="predicted"/>
<name>A0A6G4CQ23_CLOBO</name>
<protein>
    <submittedName>
        <fullName evidence="1">Uncharacterized protein</fullName>
    </submittedName>
</protein>
<evidence type="ECO:0000313" key="1">
    <source>
        <dbReference type="EMBL" id="NEZ75533.1"/>
    </source>
</evidence>
<dbReference type="EMBL" id="SGKT01000017">
    <property type="protein sequence ID" value="NEZ75533.1"/>
    <property type="molecule type" value="Genomic_DNA"/>
</dbReference>
<dbReference type="AlphaFoldDB" id="A0A6G4CQ23"/>
<sequence>MDLCDVDKYFCDVSFLCTLGINNEFNKYMAGFLKESTVKDINELFNKQNLNKNQFILKDVIDFYLINNIEKETGYVLKTEAFLKEKLKWLFYLGKNSMK</sequence>
<comment type="caution">
    <text evidence="1">The sequence shown here is derived from an EMBL/GenBank/DDBJ whole genome shotgun (WGS) entry which is preliminary data.</text>
</comment>
<organism evidence="1">
    <name type="scientific">Clostridium botulinum</name>
    <dbReference type="NCBI Taxonomy" id="1491"/>
    <lineage>
        <taxon>Bacteria</taxon>
        <taxon>Bacillati</taxon>
        <taxon>Bacillota</taxon>
        <taxon>Clostridia</taxon>
        <taxon>Eubacteriales</taxon>
        <taxon>Clostridiaceae</taxon>
        <taxon>Clostridium</taxon>
    </lineage>
</organism>
<gene>
    <name evidence="1" type="ORF">EXM56_09340</name>
</gene>